<accession>A0AAD6QHR4</accession>
<dbReference type="Proteomes" id="UP001164929">
    <property type="component" value="Chromosome 7"/>
</dbReference>
<comment type="caution">
    <text evidence="1">The sequence shown here is derived from an EMBL/GenBank/DDBJ whole genome shotgun (WGS) entry which is preliminary data.</text>
</comment>
<proteinExistence type="predicted"/>
<evidence type="ECO:0000313" key="2">
    <source>
        <dbReference type="Proteomes" id="UP001164929"/>
    </source>
</evidence>
<sequence>MHALARQEAWCEDISKNHSNFGVRDVVSSVETPGRVCRHDLKKKRSCHYVLEPIRDNTDEDVEAEGFKDQHLLMLYRYPFQPRAYTGCPDFCHSS</sequence>
<keyword evidence="2" id="KW-1185">Reference proteome</keyword>
<name>A0AAD6QHR4_9ROSI</name>
<dbReference type="AlphaFoldDB" id="A0AAD6QHR4"/>
<gene>
    <name evidence="1" type="ORF">NC653_019008</name>
</gene>
<evidence type="ECO:0000313" key="1">
    <source>
        <dbReference type="EMBL" id="KAJ6990614.1"/>
    </source>
</evidence>
<protein>
    <submittedName>
        <fullName evidence="1">Uncharacterized protein</fullName>
    </submittedName>
</protein>
<organism evidence="1 2">
    <name type="scientific">Populus alba x Populus x berolinensis</name>
    <dbReference type="NCBI Taxonomy" id="444605"/>
    <lineage>
        <taxon>Eukaryota</taxon>
        <taxon>Viridiplantae</taxon>
        <taxon>Streptophyta</taxon>
        <taxon>Embryophyta</taxon>
        <taxon>Tracheophyta</taxon>
        <taxon>Spermatophyta</taxon>
        <taxon>Magnoliopsida</taxon>
        <taxon>eudicotyledons</taxon>
        <taxon>Gunneridae</taxon>
        <taxon>Pentapetalae</taxon>
        <taxon>rosids</taxon>
        <taxon>fabids</taxon>
        <taxon>Malpighiales</taxon>
        <taxon>Salicaceae</taxon>
        <taxon>Saliceae</taxon>
        <taxon>Populus</taxon>
    </lineage>
</organism>
<dbReference type="EMBL" id="JAQIZT010000007">
    <property type="protein sequence ID" value="KAJ6990614.1"/>
    <property type="molecule type" value="Genomic_DNA"/>
</dbReference>
<reference evidence="1" key="1">
    <citation type="journal article" date="2023" name="Mol. Ecol. Resour.">
        <title>Chromosome-level genome assembly of a triploid poplar Populus alba 'Berolinensis'.</title>
        <authorList>
            <person name="Chen S."/>
            <person name="Yu Y."/>
            <person name="Wang X."/>
            <person name="Wang S."/>
            <person name="Zhang T."/>
            <person name="Zhou Y."/>
            <person name="He R."/>
            <person name="Meng N."/>
            <person name="Wang Y."/>
            <person name="Liu W."/>
            <person name="Liu Z."/>
            <person name="Liu J."/>
            <person name="Guo Q."/>
            <person name="Huang H."/>
            <person name="Sederoff R.R."/>
            <person name="Wang G."/>
            <person name="Qu G."/>
            <person name="Chen S."/>
        </authorList>
    </citation>
    <scope>NUCLEOTIDE SEQUENCE</scope>
    <source>
        <strain evidence="1">SC-2020</strain>
    </source>
</reference>